<dbReference type="Proteomes" id="UP001488805">
    <property type="component" value="Unassembled WGS sequence"/>
</dbReference>
<accession>A0AAW1G480</accession>
<gene>
    <name evidence="2" type="ORF">VZT92_001528</name>
</gene>
<evidence type="ECO:0000256" key="1">
    <source>
        <dbReference type="SAM" id="MobiDB-lite"/>
    </source>
</evidence>
<protein>
    <submittedName>
        <fullName evidence="2">Uncharacterized protein</fullName>
    </submittedName>
</protein>
<proteinExistence type="predicted"/>
<dbReference type="AlphaFoldDB" id="A0AAW1G480"/>
<organism evidence="2 3">
    <name type="scientific">Zoarces viviparus</name>
    <name type="common">Viviparous eelpout</name>
    <name type="synonym">Blennius viviparus</name>
    <dbReference type="NCBI Taxonomy" id="48416"/>
    <lineage>
        <taxon>Eukaryota</taxon>
        <taxon>Metazoa</taxon>
        <taxon>Chordata</taxon>
        <taxon>Craniata</taxon>
        <taxon>Vertebrata</taxon>
        <taxon>Euteleostomi</taxon>
        <taxon>Actinopterygii</taxon>
        <taxon>Neopterygii</taxon>
        <taxon>Teleostei</taxon>
        <taxon>Neoteleostei</taxon>
        <taxon>Acanthomorphata</taxon>
        <taxon>Eupercaria</taxon>
        <taxon>Perciformes</taxon>
        <taxon>Cottioidei</taxon>
        <taxon>Zoarcales</taxon>
        <taxon>Zoarcidae</taxon>
        <taxon>Zoarcinae</taxon>
        <taxon>Zoarces</taxon>
    </lineage>
</organism>
<comment type="caution">
    <text evidence="2">The sequence shown here is derived from an EMBL/GenBank/DDBJ whole genome shotgun (WGS) entry which is preliminary data.</text>
</comment>
<reference evidence="2 3" key="1">
    <citation type="journal article" date="2024" name="Genome Biol. Evol.">
        <title>Chromosome-level genome assembly of the viviparous eelpout Zoarces viviparus.</title>
        <authorList>
            <person name="Fuhrmann N."/>
            <person name="Brasseur M.V."/>
            <person name="Bakowski C.E."/>
            <person name="Podsiadlowski L."/>
            <person name="Prost S."/>
            <person name="Krehenwinkel H."/>
            <person name="Mayer C."/>
        </authorList>
    </citation>
    <scope>NUCLEOTIDE SEQUENCE [LARGE SCALE GENOMIC DNA]</scope>
    <source>
        <strain evidence="2">NO-MEL_2022_Ind0_liver</strain>
    </source>
</reference>
<feature type="region of interest" description="Disordered" evidence="1">
    <location>
        <begin position="18"/>
        <end position="52"/>
    </location>
</feature>
<feature type="compositionally biased region" description="Polar residues" evidence="1">
    <location>
        <begin position="38"/>
        <end position="51"/>
    </location>
</feature>
<sequence>MEKLDLHPSIQNHRLYSACTPAAQKGQPCSARRRVEVQSANKTPTRTSQDSRPVKAALNVVADLKATLRITAVSGGH</sequence>
<name>A0AAW1G480_ZOAVI</name>
<dbReference type="EMBL" id="JBCEZU010000002">
    <property type="protein sequence ID" value="KAK9541493.1"/>
    <property type="molecule type" value="Genomic_DNA"/>
</dbReference>
<evidence type="ECO:0000313" key="3">
    <source>
        <dbReference type="Proteomes" id="UP001488805"/>
    </source>
</evidence>
<evidence type="ECO:0000313" key="2">
    <source>
        <dbReference type="EMBL" id="KAK9541493.1"/>
    </source>
</evidence>
<keyword evidence="3" id="KW-1185">Reference proteome</keyword>